<accession>A0A6J3MEU4</accession>
<dbReference type="InterPro" id="IPR024083">
    <property type="entry name" value="Fumarase/histidase_N"/>
</dbReference>
<dbReference type="PANTHER" id="PTHR10362">
    <property type="entry name" value="HISTIDINE AMMONIA-LYASE"/>
    <property type="match status" value="1"/>
</dbReference>
<comment type="similarity">
    <text evidence="1 2">Belongs to the PAL/histidase family.</text>
</comment>
<name>A0A6J3MEU4_9PEZI</name>
<dbReference type="GeneID" id="54360240"/>
<dbReference type="InterPro" id="IPR022313">
    <property type="entry name" value="Phe/His_NH3-lyase_AS"/>
</dbReference>
<reference evidence="4" key="2">
    <citation type="submission" date="2020-04" db="EMBL/GenBank/DDBJ databases">
        <authorList>
            <consortium name="NCBI Genome Project"/>
        </authorList>
    </citation>
    <scope>NUCLEOTIDE SEQUENCE</scope>
    <source>
        <strain evidence="4">CBS 342.82</strain>
    </source>
</reference>
<dbReference type="CDD" id="cd00332">
    <property type="entry name" value="PAL-HAL"/>
    <property type="match status" value="1"/>
</dbReference>
<dbReference type="SUPFAM" id="SSF48557">
    <property type="entry name" value="L-aspartase-like"/>
    <property type="match status" value="1"/>
</dbReference>
<dbReference type="Gene3D" id="1.10.275.10">
    <property type="entry name" value="Fumarase/aspartase (N-terminal domain)"/>
    <property type="match status" value="1"/>
</dbReference>
<reference evidence="4" key="1">
    <citation type="submission" date="2020-01" db="EMBL/GenBank/DDBJ databases">
        <authorList>
            <consortium name="DOE Joint Genome Institute"/>
            <person name="Haridas S."/>
            <person name="Albert R."/>
            <person name="Binder M."/>
            <person name="Bloem J."/>
            <person name="Labutti K."/>
            <person name="Salamov A."/>
            <person name="Andreopoulos B."/>
            <person name="Baker S.E."/>
            <person name="Barry K."/>
            <person name="Bills G."/>
            <person name="Bluhm B.H."/>
            <person name="Cannon C."/>
            <person name="Castanera R."/>
            <person name="Culley D.E."/>
            <person name="Daum C."/>
            <person name="Ezra D."/>
            <person name="Gonzalez J.B."/>
            <person name="Henrissat B."/>
            <person name="Kuo A."/>
            <person name="Liang C."/>
            <person name="Lipzen A."/>
            <person name="Lutzoni F."/>
            <person name="Magnuson J."/>
            <person name="Mondo S."/>
            <person name="Nolan M."/>
            <person name="Ohm R."/>
            <person name="Pangilinan J."/>
            <person name="Park H.-J."/>
            <person name="Ramirez L."/>
            <person name="Alfaro M."/>
            <person name="Sun H."/>
            <person name="Tritt A."/>
            <person name="Yoshinaga Y."/>
            <person name="Zwiers L.-H."/>
            <person name="Turgeon B.G."/>
            <person name="Goodwin S.B."/>
            <person name="Spatafora J.W."/>
            <person name="Crous P.W."/>
            <person name="Grigoriev I.V."/>
        </authorList>
    </citation>
    <scope>NUCLEOTIDE SEQUENCE</scope>
    <source>
        <strain evidence="4">CBS 342.82</strain>
    </source>
</reference>
<dbReference type="Proteomes" id="UP000504637">
    <property type="component" value="Unplaced"/>
</dbReference>
<dbReference type="InterPro" id="IPR023144">
    <property type="entry name" value="Phe_NH3-lyase_shielding_dom_sf"/>
</dbReference>
<gene>
    <name evidence="4" type="ORF">K489DRAFT_351157</name>
</gene>
<dbReference type="InterPro" id="IPR005922">
    <property type="entry name" value="Phe_NH3-lyase"/>
</dbReference>
<dbReference type="GO" id="GO:0006559">
    <property type="term" value="P:L-phenylalanine catabolic process"/>
    <property type="evidence" value="ECO:0007669"/>
    <property type="project" value="InterPro"/>
</dbReference>
<reference evidence="4" key="3">
    <citation type="submission" date="2025-08" db="UniProtKB">
        <authorList>
            <consortium name="RefSeq"/>
        </authorList>
    </citation>
    <scope>IDENTIFICATION</scope>
    <source>
        <strain evidence="4">CBS 342.82</strain>
    </source>
</reference>
<dbReference type="Gene3D" id="1.20.200.10">
    <property type="entry name" value="Fumarase/aspartase (Central domain)"/>
    <property type="match status" value="1"/>
</dbReference>
<sequence>MMATKGSPQAGEECKSHLQTTQQAWKTSRLANPVVLDGQTLSVADVIAVAKGFRVAVLSDAENVRKQVEDSVSWLKSYLDKGYFIYGVNTGFGGSADSRTTDVHGLQAALLQLTQSAVLISADKADHTSYRDIGPHAMPTAWVRATMLVRCNQLLRGHSGVRWQIIENILHLLNSNLTPIIPLRGSISASGDLMPLSYIAGVLEGNPDIYVRHDDFTESSSVMSGDQALKRAKLEPLILGPKEGLGLLNGAAAAVGVASMATYEINTLAVVSQLIIAMSCEAMSGSATNYHPFPAAVRPHGGQKEIARNILSFLTGSKMVETLETRDRNRAGLFQDRYPLRGASQWLGPYVEDCQLSLDQLMIELNSTQDNPLIDTKDNEVHFCCNFQAASVTTATEKGRLALQMMGKLLFTVCSELINPDLNKGLPANLAADDPDLSFTMKGVDINMAAYMSELAFLANPVSSHVQTAEMNNQGINSLALLSTRSTFQAAEVVGLMCAAHLYVVCQALDLRVLQNDFYSNVAKIIQTATVETFVELDSDARTRYAARMTSAVTDSWAHSNKETLATRIRQLAGAVISACVQSTDVDYAKPNGERFSPDLALVKAFAARISNEASAQYKQLRSNAFQDQVDVSSRLGTGSRVLYDFVRKELSIPLHRGRIEHPTIVQDTIKRERKTIGSWISRIYEALRSGQLERYLENHM</sequence>
<dbReference type="GO" id="GO:0005737">
    <property type="term" value="C:cytoplasm"/>
    <property type="evidence" value="ECO:0007669"/>
    <property type="project" value="InterPro"/>
</dbReference>
<dbReference type="Gene3D" id="1.10.274.20">
    <property type="entry name" value="Phenylalanine ammonia-lyase 1, domain 3"/>
    <property type="match status" value="1"/>
</dbReference>
<keyword evidence="3" id="KW-1185">Reference proteome</keyword>
<dbReference type="InterPro" id="IPR001106">
    <property type="entry name" value="Aromatic_Lyase"/>
</dbReference>
<evidence type="ECO:0000256" key="2">
    <source>
        <dbReference type="RuleBase" id="RU003954"/>
    </source>
</evidence>
<evidence type="ECO:0000313" key="4">
    <source>
        <dbReference type="RefSeq" id="XP_033463557.1"/>
    </source>
</evidence>
<evidence type="ECO:0000313" key="3">
    <source>
        <dbReference type="Proteomes" id="UP000504637"/>
    </source>
</evidence>
<keyword evidence="2" id="KW-0456">Lyase</keyword>
<organism evidence="4">
    <name type="scientific">Dissoconium aciculare CBS 342.82</name>
    <dbReference type="NCBI Taxonomy" id="1314786"/>
    <lineage>
        <taxon>Eukaryota</taxon>
        <taxon>Fungi</taxon>
        <taxon>Dikarya</taxon>
        <taxon>Ascomycota</taxon>
        <taxon>Pezizomycotina</taxon>
        <taxon>Dothideomycetes</taxon>
        <taxon>Dothideomycetidae</taxon>
        <taxon>Mycosphaerellales</taxon>
        <taxon>Dissoconiaceae</taxon>
        <taxon>Dissoconium</taxon>
    </lineage>
</organism>
<dbReference type="PROSITE" id="PS00488">
    <property type="entry name" value="PAL_HISTIDASE"/>
    <property type="match status" value="1"/>
</dbReference>
<protein>
    <submittedName>
        <fullName evidence="4">Phenylalanine ammonia-lyase</fullName>
    </submittedName>
</protein>
<proteinExistence type="inferred from homology"/>
<dbReference type="RefSeq" id="XP_033463557.1">
    <property type="nucleotide sequence ID" value="XM_033602440.1"/>
</dbReference>
<dbReference type="GO" id="GO:0016841">
    <property type="term" value="F:ammonia-lyase activity"/>
    <property type="evidence" value="ECO:0007669"/>
    <property type="project" value="InterPro"/>
</dbReference>
<dbReference type="Pfam" id="PF00221">
    <property type="entry name" value="Lyase_aromatic"/>
    <property type="match status" value="1"/>
</dbReference>
<dbReference type="AlphaFoldDB" id="A0A6J3MEU4"/>
<evidence type="ECO:0000256" key="1">
    <source>
        <dbReference type="ARBA" id="ARBA00007238"/>
    </source>
</evidence>
<dbReference type="InterPro" id="IPR008948">
    <property type="entry name" value="L-Aspartase-like"/>
</dbReference>
<dbReference type="NCBIfam" id="TIGR01226">
    <property type="entry name" value="phe_am_lyase"/>
    <property type="match status" value="1"/>
</dbReference>
<dbReference type="OrthoDB" id="10051290at2759"/>